<evidence type="ECO:0000313" key="6">
    <source>
        <dbReference type="EMBL" id="WTW59493.1"/>
    </source>
</evidence>
<evidence type="ECO:0000259" key="5">
    <source>
        <dbReference type="PROSITE" id="PS50931"/>
    </source>
</evidence>
<dbReference type="GO" id="GO:0005829">
    <property type="term" value="C:cytosol"/>
    <property type="evidence" value="ECO:0007669"/>
    <property type="project" value="TreeGrafter"/>
</dbReference>
<reference evidence="6" key="1">
    <citation type="submission" date="2022-10" db="EMBL/GenBank/DDBJ databases">
        <title>The complete genomes of actinobacterial strains from the NBC collection.</title>
        <authorList>
            <person name="Joergensen T.S."/>
            <person name="Alvarez Arevalo M."/>
            <person name="Sterndorff E.B."/>
            <person name="Faurdal D."/>
            <person name="Vuksanovic O."/>
            <person name="Mourched A.-S."/>
            <person name="Charusanti P."/>
            <person name="Shaw S."/>
            <person name="Blin K."/>
            <person name="Weber T."/>
        </authorList>
    </citation>
    <scope>NUCLEOTIDE SEQUENCE</scope>
    <source>
        <strain evidence="6">NBC_00003</strain>
    </source>
</reference>
<keyword evidence="4" id="KW-0804">Transcription</keyword>
<dbReference type="Gene3D" id="3.40.190.290">
    <property type="match status" value="1"/>
</dbReference>
<dbReference type="SUPFAM" id="SSF46785">
    <property type="entry name" value="Winged helix' DNA-binding domain"/>
    <property type="match status" value="1"/>
</dbReference>
<sequence length="300" mass="31904">MTLDDLRVFTAVCRAGSLSAAARDLSCTQSAVSQHVKRLERELGLSLIERHTRGVVPTPAGRMLNAAVTEGLGCIDHALRRIAEAARAEGGSVRVTTGATTVRHFMSAAVVDFRRRFPLASLEFQTETSSRGCFDALAAGGVDLAWITLRPATRAIEQHPVVELPWSLAVSATDPLAAKASLEPADLQDARLIGLPENSTSRLQLGAWLAESGIRPVFDTSVTDWDTAILLAELGLGHAVVPALPAWIGPGHPDLRLIPIPALPALTAGWAVRRWDALSPLAHAFAELVAHHCGAQTVLT</sequence>
<keyword evidence="3" id="KW-0238">DNA-binding</keyword>
<comment type="similarity">
    <text evidence="1">Belongs to the LysR transcriptional regulatory family.</text>
</comment>
<evidence type="ECO:0000256" key="2">
    <source>
        <dbReference type="ARBA" id="ARBA00023015"/>
    </source>
</evidence>
<name>A0AAU2UY29_9ACTN</name>
<dbReference type="EMBL" id="CP108318">
    <property type="protein sequence ID" value="WTW59493.1"/>
    <property type="molecule type" value="Genomic_DNA"/>
</dbReference>
<dbReference type="AlphaFoldDB" id="A0AAU2UY29"/>
<organism evidence="6">
    <name type="scientific">Streptomyces sp. NBC_00003</name>
    <dbReference type="NCBI Taxonomy" id="2903608"/>
    <lineage>
        <taxon>Bacteria</taxon>
        <taxon>Bacillati</taxon>
        <taxon>Actinomycetota</taxon>
        <taxon>Actinomycetes</taxon>
        <taxon>Kitasatosporales</taxon>
        <taxon>Streptomycetaceae</taxon>
        <taxon>Streptomyces</taxon>
    </lineage>
</organism>
<dbReference type="PANTHER" id="PTHR30419">
    <property type="entry name" value="HTH-TYPE TRANSCRIPTIONAL REGULATOR YBHD"/>
    <property type="match status" value="1"/>
</dbReference>
<dbReference type="FunFam" id="1.10.10.10:FF:000001">
    <property type="entry name" value="LysR family transcriptional regulator"/>
    <property type="match status" value="1"/>
</dbReference>
<dbReference type="Pfam" id="PF03466">
    <property type="entry name" value="LysR_substrate"/>
    <property type="match status" value="1"/>
</dbReference>
<dbReference type="PANTHER" id="PTHR30419:SF8">
    <property type="entry name" value="NITROGEN ASSIMILATION TRANSCRIPTIONAL ACTIVATOR-RELATED"/>
    <property type="match status" value="1"/>
</dbReference>
<dbReference type="InterPro" id="IPR036390">
    <property type="entry name" value="WH_DNA-bd_sf"/>
</dbReference>
<dbReference type="CDD" id="cd05466">
    <property type="entry name" value="PBP2_LTTR_substrate"/>
    <property type="match status" value="1"/>
</dbReference>
<proteinExistence type="inferred from homology"/>
<evidence type="ECO:0000256" key="1">
    <source>
        <dbReference type="ARBA" id="ARBA00009437"/>
    </source>
</evidence>
<keyword evidence="2" id="KW-0805">Transcription regulation</keyword>
<protein>
    <submittedName>
        <fullName evidence="6">LysR family transcriptional regulator</fullName>
    </submittedName>
</protein>
<dbReference type="InterPro" id="IPR005119">
    <property type="entry name" value="LysR_subst-bd"/>
</dbReference>
<dbReference type="GO" id="GO:0003677">
    <property type="term" value="F:DNA binding"/>
    <property type="evidence" value="ECO:0007669"/>
    <property type="project" value="UniProtKB-KW"/>
</dbReference>
<gene>
    <name evidence="6" type="ORF">OG549_01865</name>
</gene>
<dbReference type="PRINTS" id="PR00039">
    <property type="entry name" value="HTHLYSR"/>
</dbReference>
<dbReference type="GO" id="GO:0003700">
    <property type="term" value="F:DNA-binding transcription factor activity"/>
    <property type="evidence" value="ECO:0007669"/>
    <property type="project" value="InterPro"/>
</dbReference>
<accession>A0AAU2UY29</accession>
<feature type="domain" description="HTH lysR-type" evidence="5">
    <location>
        <begin position="1"/>
        <end position="58"/>
    </location>
</feature>
<evidence type="ECO:0000256" key="3">
    <source>
        <dbReference type="ARBA" id="ARBA00023125"/>
    </source>
</evidence>
<dbReference type="InterPro" id="IPR050950">
    <property type="entry name" value="HTH-type_LysR_regulators"/>
</dbReference>
<dbReference type="SUPFAM" id="SSF53850">
    <property type="entry name" value="Periplasmic binding protein-like II"/>
    <property type="match status" value="1"/>
</dbReference>
<dbReference type="Gene3D" id="1.10.10.10">
    <property type="entry name" value="Winged helix-like DNA-binding domain superfamily/Winged helix DNA-binding domain"/>
    <property type="match status" value="1"/>
</dbReference>
<dbReference type="PROSITE" id="PS50931">
    <property type="entry name" value="HTH_LYSR"/>
    <property type="match status" value="1"/>
</dbReference>
<dbReference type="Pfam" id="PF00126">
    <property type="entry name" value="HTH_1"/>
    <property type="match status" value="1"/>
</dbReference>
<dbReference type="InterPro" id="IPR036388">
    <property type="entry name" value="WH-like_DNA-bd_sf"/>
</dbReference>
<evidence type="ECO:0000256" key="4">
    <source>
        <dbReference type="ARBA" id="ARBA00023163"/>
    </source>
</evidence>
<dbReference type="InterPro" id="IPR000847">
    <property type="entry name" value="LysR_HTH_N"/>
</dbReference>